<gene>
    <name evidence="1" type="ORF">D9756_008904</name>
</gene>
<keyword evidence="2" id="KW-1185">Reference proteome</keyword>
<sequence length="535" mass="60043">MKTPASRQEGLAFINAPIRRLDSELLQLQALKSHYVRQLNEFNASTAIFPNEIMASIFEHTLQRDPTSEEGGLFTLTLSHVCAHWRHITWTTPSLWTYPTFSGSRQYTQTIQLFFRNSKSLPVSLSLQEVRNLAVYAALRDILRDNPDKLGALYCVLEEDDINQSMLWTRLCGILSQGLPKLSIIKVSFDGRNTLMLNAPPAPLPSLEHLQWTDNAGFIEMPQFERFPRISQTIWEHSPPYSTPPDGDAVLSNLTCVSWILHNTPWTEYLLGHIKLPALRQLRFSHPTCGHLNPTNQPFTGRGLLQQFLLSTPRLELFQCFSGILQPTPNFTPSDANFWSSLPTTIEELHIDMTTPGDVSYAPFLQYCSIFIGLTMAQEQGSPAAEVSLSAGGGALPVLKDLVIEQLGWRLQKVNPSDPDGLSTTVLGGAYPWFVQMIRSRRDPGLFMVEESSAKLRRNIEHVTFHISGREWRPTEEGPGGAIGQSESIMRQLVEEGLKVEISLADHRVIDWGHGAEYEVLPHQIPGIGTMIDIL</sequence>
<accession>A0A8H5CYR2</accession>
<dbReference type="Proteomes" id="UP000559027">
    <property type="component" value="Unassembled WGS sequence"/>
</dbReference>
<protein>
    <recommendedName>
        <fullName evidence="3">F-box domain-containing protein</fullName>
    </recommendedName>
</protein>
<reference evidence="1 2" key="1">
    <citation type="journal article" date="2020" name="ISME J.">
        <title>Uncovering the hidden diversity of litter-decomposition mechanisms in mushroom-forming fungi.</title>
        <authorList>
            <person name="Floudas D."/>
            <person name="Bentzer J."/>
            <person name="Ahren D."/>
            <person name="Johansson T."/>
            <person name="Persson P."/>
            <person name="Tunlid A."/>
        </authorList>
    </citation>
    <scope>NUCLEOTIDE SEQUENCE [LARGE SCALE GENOMIC DNA]</scope>
    <source>
        <strain evidence="1 2">CBS 146.42</strain>
    </source>
</reference>
<name>A0A8H5CYR2_9AGAR</name>
<dbReference type="OrthoDB" id="3042049at2759"/>
<evidence type="ECO:0000313" key="1">
    <source>
        <dbReference type="EMBL" id="KAF5349606.1"/>
    </source>
</evidence>
<evidence type="ECO:0008006" key="3">
    <source>
        <dbReference type="Google" id="ProtNLM"/>
    </source>
</evidence>
<comment type="caution">
    <text evidence="1">The sequence shown here is derived from an EMBL/GenBank/DDBJ whole genome shotgun (WGS) entry which is preliminary data.</text>
</comment>
<evidence type="ECO:0000313" key="2">
    <source>
        <dbReference type="Proteomes" id="UP000559027"/>
    </source>
</evidence>
<dbReference type="EMBL" id="JAACJO010000016">
    <property type="protein sequence ID" value="KAF5349606.1"/>
    <property type="molecule type" value="Genomic_DNA"/>
</dbReference>
<organism evidence="1 2">
    <name type="scientific">Leucocoprinus leucothites</name>
    <dbReference type="NCBI Taxonomy" id="201217"/>
    <lineage>
        <taxon>Eukaryota</taxon>
        <taxon>Fungi</taxon>
        <taxon>Dikarya</taxon>
        <taxon>Basidiomycota</taxon>
        <taxon>Agaricomycotina</taxon>
        <taxon>Agaricomycetes</taxon>
        <taxon>Agaricomycetidae</taxon>
        <taxon>Agaricales</taxon>
        <taxon>Agaricineae</taxon>
        <taxon>Agaricaceae</taxon>
        <taxon>Leucocoprinus</taxon>
    </lineage>
</organism>
<proteinExistence type="predicted"/>
<dbReference type="AlphaFoldDB" id="A0A8H5CYR2"/>